<dbReference type="EMBL" id="MT143865">
    <property type="protein sequence ID" value="QJB03900.1"/>
    <property type="molecule type" value="Genomic_DNA"/>
</dbReference>
<protein>
    <submittedName>
        <fullName evidence="1">Uncharacterized protein</fullName>
    </submittedName>
</protein>
<name>A0A6M3LZA1_9ZZZZ</name>
<gene>
    <name evidence="1" type="ORF">MM171A00660_0019</name>
    <name evidence="2" type="ORF">MM171B00538_0014</name>
</gene>
<accession>A0A6M3LZA1</accession>
<dbReference type="EMBL" id="MT143684">
    <property type="protein sequence ID" value="QJB00194.1"/>
    <property type="molecule type" value="Genomic_DNA"/>
</dbReference>
<evidence type="ECO:0000313" key="1">
    <source>
        <dbReference type="EMBL" id="QJB00194.1"/>
    </source>
</evidence>
<sequence>MNKRIVLAITMLVLVLTSSLVMTASAATDITLTWAGNLGFLYANDDADVGASSAGGVTGLLHLNDLEDNPYSYGVDTIRSDIYATILGGGEVDFSFDRTDSGPYGPADQSTYSYLGTDGTGQLIFRTRTNYADLDSSNYGFQANDQFQADAMGGSYAAYHEVTNGDLFASFLAQGDGTVDIDHMTDDTWDQEIKFGWGCGCYTNADVTITGAGLYEREANFLTSLNVASGGSASGAGSWVETWTFGSGFSMGDTSFTVK</sequence>
<organism evidence="1">
    <name type="scientific">viral metagenome</name>
    <dbReference type="NCBI Taxonomy" id="1070528"/>
    <lineage>
        <taxon>unclassified sequences</taxon>
        <taxon>metagenomes</taxon>
        <taxon>organismal metagenomes</taxon>
    </lineage>
</organism>
<dbReference type="AlphaFoldDB" id="A0A6M3LZA1"/>
<evidence type="ECO:0000313" key="2">
    <source>
        <dbReference type="EMBL" id="QJB03900.1"/>
    </source>
</evidence>
<proteinExistence type="predicted"/>
<reference evidence="1" key="1">
    <citation type="submission" date="2020-03" db="EMBL/GenBank/DDBJ databases">
        <title>The deep terrestrial virosphere.</title>
        <authorList>
            <person name="Holmfeldt K."/>
            <person name="Nilsson E."/>
            <person name="Simone D."/>
            <person name="Lopez-Fernandez M."/>
            <person name="Wu X."/>
            <person name="de Brujin I."/>
            <person name="Lundin D."/>
            <person name="Andersson A."/>
            <person name="Bertilsson S."/>
            <person name="Dopson M."/>
        </authorList>
    </citation>
    <scope>NUCLEOTIDE SEQUENCE</scope>
    <source>
        <strain evidence="1">MM171A00660</strain>
        <strain evidence="2">MM171B00538</strain>
    </source>
</reference>